<evidence type="ECO:0000259" key="4">
    <source>
        <dbReference type="Pfam" id="PF24278"/>
    </source>
</evidence>
<evidence type="ECO:0000256" key="1">
    <source>
        <dbReference type="ARBA" id="ARBA00023015"/>
    </source>
</evidence>
<proteinExistence type="predicted"/>
<evidence type="ECO:0000259" key="3">
    <source>
        <dbReference type="Pfam" id="PF04967"/>
    </source>
</evidence>
<dbReference type="EMBL" id="AOIL01000016">
    <property type="protein sequence ID" value="ELY94787.1"/>
    <property type="molecule type" value="Genomic_DNA"/>
</dbReference>
<dbReference type="Gene3D" id="1.10.10.10">
    <property type="entry name" value="Winged helix-like DNA-binding domain superfamily/Winged helix DNA-binding domain"/>
    <property type="match status" value="1"/>
</dbReference>
<feature type="domain" description="HVO-0513-like N-terminal" evidence="4">
    <location>
        <begin position="30"/>
        <end position="148"/>
    </location>
</feature>
<accession>M0AA70</accession>
<reference evidence="5 6" key="1">
    <citation type="journal article" date="2014" name="PLoS Genet.">
        <title>Phylogenetically driven sequencing of extremely halophilic archaea reveals strategies for static and dynamic osmo-response.</title>
        <authorList>
            <person name="Becker E.A."/>
            <person name="Seitzer P.M."/>
            <person name="Tritt A."/>
            <person name="Larsen D."/>
            <person name="Krusor M."/>
            <person name="Yao A.I."/>
            <person name="Wu D."/>
            <person name="Madern D."/>
            <person name="Eisen J.A."/>
            <person name="Darling A.E."/>
            <person name="Facciotti M.T."/>
        </authorList>
    </citation>
    <scope>NUCLEOTIDE SEQUENCE [LARGE SCALE GENOMIC DNA]</scope>
    <source>
        <strain evidence="5 6">DSM 12281</strain>
    </source>
</reference>
<dbReference type="PANTHER" id="PTHR34236:SF1">
    <property type="entry name" value="DIMETHYL SULFOXIDE REDUCTASE TRANSCRIPTIONAL ACTIVATOR"/>
    <property type="match status" value="1"/>
</dbReference>
<evidence type="ECO:0000313" key="6">
    <source>
        <dbReference type="Proteomes" id="UP000011648"/>
    </source>
</evidence>
<dbReference type="STRING" id="1230458.C484_05542"/>
<gene>
    <name evidence="5" type="ORF">C484_05542</name>
</gene>
<evidence type="ECO:0000256" key="2">
    <source>
        <dbReference type="ARBA" id="ARBA00023163"/>
    </source>
</evidence>
<dbReference type="InterPro" id="IPR056493">
    <property type="entry name" value="HVO_0513_N"/>
</dbReference>
<keyword evidence="2" id="KW-0804">Transcription</keyword>
<dbReference type="InterPro" id="IPR036388">
    <property type="entry name" value="WH-like_DNA-bd_sf"/>
</dbReference>
<dbReference type="AlphaFoldDB" id="M0AA70"/>
<sequence length="215" mass="24197">MRYVTLVIDPSDAHETFNELRQVQVDNEVIATYEEIYDLNPLDDGTAVELVRLTGDIERFARSTSELGDVSVIPTSETGFVYIHLNPGNLDTALIDIIDTHKITVDWPVRYTNRGFQLTLLGEDISLQHVVADLSEIVDVTIEKTGDYHPGMRDPAWHLTDRQIEVVRAAINGGYYDLPRKAGQRDLAAKLELSRGTVAEHLRKAEARVMQEVVK</sequence>
<dbReference type="InterPro" id="IPR007050">
    <property type="entry name" value="HTH_bacterioopsin"/>
</dbReference>
<name>M0AA70_9EURY</name>
<organism evidence="5 6">
    <name type="scientific">Natrialba taiwanensis DSM 12281</name>
    <dbReference type="NCBI Taxonomy" id="1230458"/>
    <lineage>
        <taxon>Archaea</taxon>
        <taxon>Methanobacteriati</taxon>
        <taxon>Methanobacteriota</taxon>
        <taxon>Stenosarchaea group</taxon>
        <taxon>Halobacteria</taxon>
        <taxon>Halobacteriales</taxon>
        <taxon>Natrialbaceae</taxon>
        <taxon>Natrialba</taxon>
    </lineage>
</organism>
<keyword evidence="6" id="KW-1185">Reference proteome</keyword>
<keyword evidence="1" id="KW-0805">Transcription regulation</keyword>
<feature type="domain" description="HTH bat-type" evidence="3">
    <location>
        <begin position="159"/>
        <end position="210"/>
    </location>
</feature>
<dbReference type="PANTHER" id="PTHR34236">
    <property type="entry name" value="DIMETHYL SULFOXIDE REDUCTASE TRANSCRIPTIONAL ACTIVATOR"/>
    <property type="match status" value="1"/>
</dbReference>
<dbReference type="Pfam" id="PF04967">
    <property type="entry name" value="HTH_10"/>
    <property type="match status" value="1"/>
</dbReference>
<evidence type="ECO:0000313" key="5">
    <source>
        <dbReference type="EMBL" id="ELY94787.1"/>
    </source>
</evidence>
<dbReference type="Pfam" id="PF24278">
    <property type="entry name" value="HVO_0513_N"/>
    <property type="match status" value="1"/>
</dbReference>
<comment type="caution">
    <text evidence="5">The sequence shown here is derived from an EMBL/GenBank/DDBJ whole genome shotgun (WGS) entry which is preliminary data.</text>
</comment>
<dbReference type="Proteomes" id="UP000011648">
    <property type="component" value="Unassembled WGS sequence"/>
</dbReference>
<protein>
    <submittedName>
        <fullName evidence="5">Bacterio-opsin activator-like protein</fullName>
    </submittedName>
</protein>